<organism evidence="3 4">
    <name type="scientific">Panicum virgatum</name>
    <name type="common">Blackwell switchgrass</name>
    <dbReference type="NCBI Taxonomy" id="38727"/>
    <lineage>
        <taxon>Eukaryota</taxon>
        <taxon>Viridiplantae</taxon>
        <taxon>Streptophyta</taxon>
        <taxon>Embryophyta</taxon>
        <taxon>Tracheophyta</taxon>
        <taxon>Spermatophyta</taxon>
        <taxon>Magnoliopsida</taxon>
        <taxon>Liliopsida</taxon>
        <taxon>Poales</taxon>
        <taxon>Poaceae</taxon>
        <taxon>PACMAD clade</taxon>
        <taxon>Panicoideae</taxon>
        <taxon>Panicodae</taxon>
        <taxon>Paniceae</taxon>
        <taxon>Panicinae</taxon>
        <taxon>Panicum</taxon>
        <taxon>Panicum sect. Hiantes</taxon>
    </lineage>
</organism>
<evidence type="ECO:0000313" key="4">
    <source>
        <dbReference type="Proteomes" id="UP000823388"/>
    </source>
</evidence>
<dbReference type="EMBL" id="CM029045">
    <property type="protein sequence ID" value="KAG2597041.1"/>
    <property type="molecule type" value="Genomic_DNA"/>
</dbReference>
<proteinExistence type="predicted"/>
<dbReference type="Pfam" id="PF26130">
    <property type="entry name" value="PB1-like"/>
    <property type="match status" value="1"/>
</dbReference>
<feature type="domain" description="PB1-like" evidence="2">
    <location>
        <begin position="3"/>
        <end position="79"/>
    </location>
</feature>
<feature type="region of interest" description="Disordered" evidence="1">
    <location>
        <begin position="106"/>
        <end position="145"/>
    </location>
</feature>
<evidence type="ECO:0000256" key="1">
    <source>
        <dbReference type="SAM" id="MobiDB-lite"/>
    </source>
</evidence>
<dbReference type="InterPro" id="IPR058594">
    <property type="entry name" value="PB1-like_dom_pln"/>
</dbReference>
<accession>A0A8T0SEL6</accession>
<keyword evidence="4" id="KW-1185">Reference proteome</keyword>
<gene>
    <name evidence="3" type="ORF">PVAP13_5KG222714</name>
</gene>
<sequence length="145" mass="16270">MDNKIDWFDFCNTDTWSLLYVDDFLGILECNNSASTRVYWCEPGKSVGDGLRSLRGDADIIAMSNVASTCKNIMLYVDHLNFLDGIFHNGTQQLLQVEHTSPEWKSSLEVTRMGSQEGIETEEGEQDLGANEDSEGDSDFIIMSK</sequence>
<dbReference type="Proteomes" id="UP000823388">
    <property type="component" value="Chromosome 5K"/>
</dbReference>
<evidence type="ECO:0000259" key="2">
    <source>
        <dbReference type="Pfam" id="PF26130"/>
    </source>
</evidence>
<dbReference type="AlphaFoldDB" id="A0A8T0SEL6"/>
<reference evidence="3" key="1">
    <citation type="submission" date="2020-05" db="EMBL/GenBank/DDBJ databases">
        <title>WGS assembly of Panicum virgatum.</title>
        <authorList>
            <person name="Lovell J.T."/>
            <person name="Jenkins J."/>
            <person name="Shu S."/>
            <person name="Juenger T.E."/>
            <person name="Schmutz J."/>
        </authorList>
    </citation>
    <scope>NUCLEOTIDE SEQUENCE</scope>
    <source>
        <strain evidence="3">AP13</strain>
    </source>
</reference>
<comment type="caution">
    <text evidence="3">The sequence shown here is derived from an EMBL/GenBank/DDBJ whole genome shotgun (WGS) entry which is preliminary data.</text>
</comment>
<feature type="compositionally biased region" description="Acidic residues" evidence="1">
    <location>
        <begin position="119"/>
        <end position="138"/>
    </location>
</feature>
<evidence type="ECO:0000313" key="3">
    <source>
        <dbReference type="EMBL" id="KAG2597041.1"/>
    </source>
</evidence>
<name>A0A8T0SEL6_PANVG</name>
<protein>
    <recommendedName>
        <fullName evidence="2">PB1-like domain-containing protein</fullName>
    </recommendedName>
</protein>